<protein>
    <recommendedName>
        <fullName evidence="2">Myb/SANT-like DNA-binding domain-containing protein</fullName>
    </recommendedName>
</protein>
<evidence type="ECO:0000259" key="2">
    <source>
        <dbReference type="Pfam" id="PF13837"/>
    </source>
</evidence>
<evidence type="ECO:0000256" key="1">
    <source>
        <dbReference type="SAM" id="MobiDB-lite"/>
    </source>
</evidence>
<feature type="compositionally biased region" description="Basic and acidic residues" evidence="1">
    <location>
        <begin position="160"/>
        <end position="169"/>
    </location>
</feature>
<sequence length="240" mass="27909">MNNSNKRCSWSAAEIATLVDSVKENNIMKLLDGKRYRNADIYEIVRLDLEKIGSSKTVAQVRAKWKALKSGYSEKNRVNKISESNRMSCDSEKELDEVLATRPSIKPLDFGTDSTKENGMEFIDEIEENITSVNEENEDVSYEVVYQQEDQLDTSSTQTKETKTLSQKRDFRRKTRNSGDLLNMMDSFHKTMEGHKDFIREENEKQRKWEEELLKADQDQAQKDKEEFTSILTSLLKPRD</sequence>
<gene>
    <name evidence="3" type="ORF">FWK35_00027904</name>
</gene>
<dbReference type="OrthoDB" id="691673at2759"/>
<dbReference type="Proteomes" id="UP000478052">
    <property type="component" value="Unassembled WGS sequence"/>
</dbReference>
<keyword evidence="4" id="KW-1185">Reference proteome</keyword>
<organism evidence="3 4">
    <name type="scientific">Aphis craccivora</name>
    <name type="common">Cowpea aphid</name>
    <dbReference type="NCBI Taxonomy" id="307492"/>
    <lineage>
        <taxon>Eukaryota</taxon>
        <taxon>Metazoa</taxon>
        <taxon>Ecdysozoa</taxon>
        <taxon>Arthropoda</taxon>
        <taxon>Hexapoda</taxon>
        <taxon>Insecta</taxon>
        <taxon>Pterygota</taxon>
        <taxon>Neoptera</taxon>
        <taxon>Paraneoptera</taxon>
        <taxon>Hemiptera</taxon>
        <taxon>Sternorrhyncha</taxon>
        <taxon>Aphidomorpha</taxon>
        <taxon>Aphidoidea</taxon>
        <taxon>Aphididae</taxon>
        <taxon>Aphidini</taxon>
        <taxon>Aphis</taxon>
        <taxon>Aphis</taxon>
    </lineage>
</organism>
<feature type="domain" description="Myb/SANT-like DNA-binding" evidence="2">
    <location>
        <begin position="7"/>
        <end position="97"/>
    </location>
</feature>
<proteinExistence type="predicted"/>
<dbReference type="Pfam" id="PF13837">
    <property type="entry name" value="Myb_DNA-bind_4"/>
    <property type="match status" value="1"/>
</dbReference>
<dbReference type="InterPro" id="IPR044822">
    <property type="entry name" value="Myb_DNA-bind_4"/>
</dbReference>
<dbReference type="AlphaFoldDB" id="A0A6G0W2K0"/>
<evidence type="ECO:0000313" key="4">
    <source>
        <dbReference type="Proteomes" id="UP000478052"/>
    </source>
</evidence>
<comment type="caution">
    <text evidence="3">The sequence shown here is derived from an EMBL/GenBank/DDBJ whole genome shotgun (WGS) entry which is preliminary data.</text>
</comment>
<dbReference type="EMBL" id="VUJU01009262">
    <property type="protein sequence ID" value="KAF0721226.1"/>
    <property type="molecule type" value="Genomic_DNA"/>
</dbReference>
<evidence type="ECO:0000313" key="3">
    <source>
        <dbReference type="EMBL" id="KAF0721226.1"/>
    </source>
</evidence>
<accession>A0A6G0W2K0</accession>
<name>A0A6G0W2K0_APHCR</name>
<feature type="region of interest" description="Disordered" evidence="1">
    <location>
        <begin position="150"/>
        <end position="175"/>
    </location>
</feature>
<reference evidence="3 4" key="1">
    <citation type="submission" date="2019-08" db="EMBL/GenBank/DDBJ databases">
        <title>Whole genome of Aphis craccivora.</title>
        <authorList>
            <person name="Voronova N.V."/>
            <person name="Shulinski R.S."/>
            <person name="Bandarenka Y.V."/>
            <person name="Zhorov D.G."/>
            <person name="Warner D."/>
        </authorList>
    </citation>
    <scope>NUCLEOTIDE SEQUENCE [LARGE SCALE GENOMIC DNA]</scope>
    <source>
        <strain evidence="3">180601</strain>
        <tissue evidence="3">Whole Body</tissue>
    </source>
</reference>